<evidence type="ECO:0000256" key="5">
    <source>
        <dbReference type="ARBA" id="ARBA00013269"/>
    </source>
</evidence>
<dbReference type="UniPathway" id="UPA00344"/>
<evidence type="ECO:0000256" key="8">
    <source>
        <dbReference type="ARBA" id="ARBA00022679"/>
    </source>
</evidence>
<evidence type="ECO:0000256" key="1">
    <source>
        <dbReference type="ARBA" id="ARBA00001946"/>
    </source>
</evidence>
<dbReference type="SMART" id="SM00852">
    <property type="entry name" value="MoCF_biosynth"/>
    <property type="match status" value="1"/>
</dbReference>
<comment type="cofactor">
    <cofactor evidence="1 13">
        <name>Mg(2+)</name>
        <dbReference type="ChEBI" id="CHEBI:18420"/>
    </cofactor>
</comment>
<evidence type="ECO:0000259" key="14">
    <source>
        <dbReference type="SMART" id="SM00852"/>
    </source>
</evidence>
<protein>
    <recommendedName>
        <fullName evidence="6 13">Molybdopterin molybdenumtransferase</fullName>
        <ecNumber evidence="5 13">2.10.1.1</ecNumber>
    </recommendedName>
</protein>
<keyword evidence="16" id="KW-1185">Reference proteome</keyword>
<dbReference type="Proteomes" id="UP000199668">
    <property type="component" value="Unassembled WGS sequence"/>
</dbReference>
<evidence type="ECO:0000313" key="15">
    <source>
        <dbReference type="EMBL" id="SFL85347.1"/>
    </source>
</evidence>
<dbReference type="InterPro" id="IPR005111">
    <property type="entry name" value="MoeA_C_domain_IV"/>
</dbReference>
<evidence type="ECO:0000256" key="4">
    <source>
        <dbReference type="ARBA" id="ARBA00010763"/>
    </source>
</evidence>
<dbReference type="PANTHER" id="PTHR10192">
    <property type="entry name" value="MOLYBDOPTERIN BIOSYNTHESIS PROTEIN"/>
    <property type="match status" value="1"/>
</dbReference>
<comment type="pathway">
    <text evidence="3 13">Cofactor biosynthesis; molybdopterin biosynthesis.</text>
</comment>
<dbReference type="CDD" id="cd00887">
    <property type="entry name" value="MoeA"/>
    <property type="match status" value="1"/>
</dbReference>
<sequence>MMEKRNPLPVQEAVAKIMEQPMEGRTEWTALEDAGGCVLAQDIQADHDVPPFDRSPYDGFAIRARDTTEASREHPVPLHVIDDIGAGTVFGGTVDKGQAVRIMTGAPIPGGCDAVVMLELAHEYEEEDHQYVEVKRPFQKHDNISFQGEDTEQGTTVIQRGTLIHPGVTAVLASFGYGQVPTVQRPRIGVIATGSELLPITAPLEPGKIRNSNAYMIMAQIEQAGGEAVSFGTVADDFEKTFSTVKEALRSVDILLTTGGVSVGDYDHIPDILKELGATVHFNKVGMRPGSVTTAATLGSQLIYGLSGNPSACYVGFELFVRPVIRKILGFAAPHLKKRKAVLGTDFPKPNPFMRFVRAELKEENGGWKAYPAGLDKSSSVTSLSDASALIALPGGTRGYEKGMEVDVLLLHSMEGSEWPWDNIVRSYRS</sequence>
<keyword evidence="8 13" id="KW-0808">Transferase</keyword>
<keyword evidence="11 13" id="KW-0501">Molybdenum cofactor biosynthesis</keyword>
<evidence type="ECO:0000256" key="3">
    <source>
        <dbReference type="ARBA" id="ARBA00005046"/>
    </source>
</evidence>
<dbReference type="InterPro" id="IPR036135">
    <property type="entry name" value="MoeA_linker/N_sf"/>
</dbReference>
<dbReference type="RefSeq" id="WP_090926398.1">
    <property type="nucleotide sequence ID" value="NZ_FOTY01000006.1"/>
</dbReference>
<dbReference type="InterPro" id="IPR036688">
    <property type="entry name" value="MoeA_C_domain_IV_sf"/>
</dbReference>
<dbReference type="SUPFAM" id="SSF53218">
    <property type="entry name" value="Molybdenum cofactor biosynthesis proteins"/>
    <property type="match status" value="1"/>
</dbReference>
<dbReference type="GO" id="GO:0046872">
    <property type="term" value="F:metal ion binding"/>
    <property type="evidence" value="ECO:0007669"/>
    <property type="project" value="UniProtKB-UniRule"/>
</dbReference>
<proteinExistence type="inferred from homology"/>
<keyword evidence="7 13" id="KW-0500">Molybdenum</keyword>
<dbReference type="SUPFAM" id="SSF63867">
    <property type="entry name" value="MoeA C-terminal domain-like"/>
    <property type="match status" value="1"/>
</dbReference>
<comment type="similarity">
    <text evidence="4 13">Belongs to the MoeA family.</text>
</comment>
<evidence type="ECO:0000256" key="9">
    <source>
        <dbReference type="ARBA" id="ARBA00022723"/>
    </source>
</evidence>
<comment type="catalytic activity">
    <reaction evidence="12">
        <text>adenylyl-molybdopterin + molybdate = Mo-molybdopterin + AMP + H(+)</text>
        <dbReference type="Rhea" id="RHEA:35047"/>
        <dbReference type="ChEBI" id="CHEBI:15378"/>
        <dbReference type="ChEBI" id="CHEBI:36264"/>
        <dbReference type="ChEBI" id="CHEBI:62727"/>
        <dbReference type="ChEBI" id="CHEBI:71302"/>
        <dbReference type="ChEBI" id="CHEBI:456215"/>
        <dbReference type="EC" id="2.10.1.1"/>
    </reaction>
</comment>
<dbReference type="InterPro" id="IPR005110">
    <property type="entry name" value="MoeA_linker/N"/>
</dbReference>
<comment type="function">
    <text evidence="2 13">Catalyzes the insertion of molybdate into adenylated molybdopterin with the concomitant release of AMP.</text>
</comment>
<dbReference type="PANTHER" id="PTHR10192:SF5">
    <property type="entry name" value="GEPHYRIN"/>
    <property type="match status" value="1"/>
</dbReference>
<dbReference type="STRING" id="266892.SAMN04488054_106132"/>
<evidence type="ECO:0000256" key="13">
    <source>
        <dbReference type="RuleBase" id="RU365090"/>
    </source>
</evidence>
<dbReference type="EMBL" id="FOTY01000006">
    <property type="protein sequence ID" value="SFL85347.1"/>
    <property type="molecule type" value="Genomic_DNA"/>
</dbReference>
<keyword evidence="10 13" id="KW-0460">Magnesium</keyword>
<dbReference type="Gene3D" id="2.40.340.10">
    <property type="entry name" value="MoeA, C-terminal, domain IV"/>
    <property type="match status" value="1"/>
</dbReference>
<dbReference type="GO" id="GO:0005829">
    <property type="term" value="C:cytosol"/>
    <property type="evidence" value="ECO:0007669"/>
    <property type="project" value="TreeGrafter"/>
</dbReference>
<dbReference type="Gene3D" id="3.90.105.10">
    <property type="entry name" value="Molybdopterin biosynthesis moea protein, domain 2"/>
    <property type="match status" value="1"/>
</dbReference>
<evidence type="ECO:0000256" key="2">
    <source>
        <dbReference type="ARBA" id="ARBA00002901"/>
    </source>
</evidence>
<name>A0A1I4L3X4_9BACI</name>
<dbReference type="EC" id="2.10.1.1" evidence="5 13"/>
<dbReference type="FunFam" id="3.40.980.10:FF:000004">
    <property type="entry name" value="Molybdopterin molybdenumtransferase"/>
    <property type="match status" value="1"/>
</dbReference>
<gene>
    <name evidence="15" type="ORF">SAMN04488054_106132</name>
</gene>
<evidence type="ECO:0000256" key="10">
    <source>
        <dbReference type="ARBA" id="ARBA00022842"/>
    </source>
</evidence>
<evidence type="ECO:0000256" key="6">
    <source>
        <dbReference type="ARBA" id="ARBA00021108"/>
    </source>
</evidence>
<dbReference type="FunFam" id="2.170.190.11:FF:000001">
    <property type="entry name" value="Molybdopterin molybdenumtransferase"/>
    <property type="match status" value="1"/>
</dbReference>
<dbReference type="AlphaFoldDB" id="A0A1I4L3X4"/>
<dbReference type="InterPro" id="IPR038987">
    <property type="entry name" value="MoeA-like"/>
</dbReference>
<dbReference type="GO" id="GO:0006777">
    <property type="term" value="P:Mo-molybdopterin cofactor biosynthetic process"/>
    <property type="evidence" value="ECO:0007669"/>
    <property type="project" value="UniProtKB-UniRule"/>
</dbReference>
<dbReference type="InterPro" id="IPR036425">
    <property type="entry name" value="MoaB/Mog-like_dom_sf"/>
</dbReference>
<dbReference type="Pfam" id="PF03454">
    <property type="entry name" value="MoeA_C"/>
    <property type="match status" value="1"/>
</dbReference>
<dbReference type="Gene3D" id="3.40.980.10">
    <property type="entry name" value="MoaB/Mog-like domain"/>
    <property type="match status" value="1"/>
</dbReference>
<dbReference type="InterPro" id="IPR001453">
    <property type="entry name" value="MoaB/Mog_dom"/>
</dbReference>
<keyword evidence="9 13" id="KW-0479">Metal-binding</keyword>
<organism evidence="15 16">
    <name type="scientific">Salibacterium qingdaonense</name>
    <dbReference type="NCBI Taxonomy" id="266892"/>
    <lineage>
        <taxon>Bacteria</taxon>
        <taxon>Bacillati</taxon>
        <taxon>Bacillota</taxon>
        <taxon>Bacilli</taxon>
        <taxon>Bacillales</taxon>
        <taxon>Bacillaceae</taxon>
    </lineage>
</organism>
<dbReference type="Pfam" id="PF00994">
    <property type="entry name" value="MoCF_biosynth"/>
    <property type="match status" value="1"/>
</dbReference>
<dbReference type="GO" id="GO:0061599">
    <property type="term" value="F:molybdopterin molybdotransferase activity"/>
    <property type="evidence" value="ECO:0007669"/>
    <property type="project" value="UniProtKB-UniRule"/>
</dbReference>
<dbReference type="Gene3D" id="2.170.190.11">
    <property type="entry name" value="Molybdopterin biosynthesis moea protein, domain 3"/>
    <property type="match status" value="1"/>
</dbReference>
<dbReference type="NCBIfam" id="TIGR00177">
    <property type="entry name" value="molyb_syn"/>
    <property type="match status" value="1"/>
</dbReference>
<dbReference type="NCBIfam" id="NF045515">
    <property type="entry name" value="Glp_gephyrin"/>
    <property type="match status" value="1"/>
</dbReference>
<dbReference type="OrthoDB" id="9804758at2"/>
<dbReference type="Pfam" id="PF03453">
    <property type="entry name" value="MoeA_N"/>
    <property type="match status" value="1"/>
</dbReference>
<evidence type="ECO:0000256" key="12">
    <source>
        <dbReference type="ARBA" id="ARBA00047317"/>
    </source>
</evidence>
<dbReference type="SUPFAM" id="SSF63882">
    <property type="entry name" value="MoeA N-terminal region -like"/>
    <property type="match status" value="1"/>
</dbReference>
<accession>A0A1I4L3X4</accession>
<evidence type="ECO:0000256" key="11">
    <source>
        <dbReference type="ARBA" id="ARBA00023150"/>
    </source>
</evidence>
<feature type="domain" description="MoaB/Mog" evidence="14">
    <location>
        <begin position="189"/>
        <end position="327"/>
    </location>
</feature>
<evidence type="ECO:0000256" key="7">
    <source>
        <dbReference type="ARBA" id="ARBA00022505"/>
    </source>
</evidence>
<reference evidence="15 16" key="1">
    <citation type="submission" date="2016-10" db="EMBL/GenBank/DDBJ databases">
        <authorList>
            <person name="de Groot N.N."/>
        </authorList>
    </citation>
    <scope>NUCLEOTIDE SEQUENCE [LARGE SCALE GENOMIC DNA]</scope>
    <source>
        <strain evidence="15 16">CGMCC 1.6134</strain>
    </source>
</reference>
<evidence type="ECO:0000313" key="16">
    <source>
        <dbReference type="Proteomes" id="UP000199668"/>
    </source>
</evidence>